<dbReference type="InterPro" id="IPR058625">
    <property type="entry name" value="MdtA-like_BSH"/>
</dbReference>
<dbReference type="GO" id="GO:0015562">
    <property type="term" value="F:efflux transmembrane transporter activity"/>
    <property type="evidence" value="ECO:0007669"/>
    <property type="project" value="TreeGrafter"/>
</dbReference>
<dbReference type="Pfam" id="PF25917">
    <property type="entry name" value="BSH_RND"/>
    <property type="match status" value="1"/>
</dbReference>
<dbReference type="InterPro" id="IPR058637">
    <property type="entry name" value="YknX-like_C"/>
</dbReference>
<keyword evidence="9" id="KW-1185">Reference proteome</keyword>
<evidence type="ECO:0000256" key="3">
    <source>
        <dbReference type="SAM" id="Phobius"/>
    </source>
</evidence>
<dbReference type="FunFam" id="2.40.30.170:FF:000010">
    <property type="entry name" value="Efflux RND transporter periplasmic adaptor subunit"/>
    <property type="match status" value="1"/>
</dbReference>
<feature type="compositionally biased region" description="Low complexity" evidence="2">
    <location>
        <begin position="429"/>
        <end position="451"/>
    </location>
</feature>
<dbReference type="EMBL" id="CP000360">
    <property type="protein sequence ID" value="ABF41553.1"/>
    <property type="molecule type" value="Genomic_DNA"/>
</dbReference>
<dbReference type="STRING" id="204669.Acid345_2552"/>
<dbReference type="InterPro" id="IPR058624">
    <property type="entry name" value="MdtA-like_HH"/>
</dbReference>
<evidence type="ECO:0000259" key="6">
    <source>
        <dbReference type="Pfam" id="PF25954"/>
    </source>
</evidence>
<reference evidence="8 9" key="1">
    <citation type="journal article" date="2009" name="Appl. Environ. Microbiol.">
        <title>Three genomes from the phylum Acidobacteria provide insight into the lifestyles of these microorganisms in soils.</title>
        <authorList>
            <person name="Ward N.L."/>
            <person name="Challacombe J.F."/>
            <person name="Janssen P.H."/>
            <person name="Henrissat B."/>
            <person name="Coutinho P.M."/>
            <person name="Wu M."/>
            <person name="Xie G."/>
            <person name="Haft D.H."/>
            <person name="Sait M."/>
            <person name="Badger J."/>
            <person name="Barabote R.D."/>
            <person name="Bradley B."/>
            <person name="Brettin T.S."/>
            <person name="Brinkac L.M."/>
            <person name="Bruce D."/>
            <person name="Creasy T."/>
            <person name="Daugherty S.C."/>
            <person name="Davidsen T.M."/>
            <person name="DeBoy R.T."/>
            <person name="Detter J.C."/>
            <person name="Dodson R.J."/>
            <person name="Durkin A.S."/>
            <person name="Ganapathy A."/>
            <person name="Gwinn-Giglio M."/>
            <person name="Han C.S."/>
            <person name="Khouri H."/>
            <person name="Kiss H."/>
            <person name="Kothari S.P."/>
            <person name="Madupu R."/>
            <person name="Nelson K.E."/>
            <person name="Nelson W.C."/>
            <person name="Paulsen I."/>
            <person name="Penn K."/>
            <person name="Ren Q."/>
            <person name="Rosovitz M.J."/>
            <person name="Selengut J.D."/>
            <person name="Shrivastava S."/>
            <person name="Sullivan S.A."/>
            <person name="Tapia R."/>
            <person name="Thompson L.S."/>
            <person name="Watkins K.L."/>
            <person name="Yang Q."/>
            <person name="Yu C."/>
            <person name="Zafar N."/>
            <person name="Zhou L."/>
            <person name="Kuske C.R."/>
        </authorList>
    </citation>
    <scope>NUCLEOTIDE SEQUENCE [LARGE SCALE GENOMIC DNA]</scope>
    <source>
        <strain evidence="8 9">Ellin345</strain>
    </source>
</reference>
<feature type="domain" description="YknX-like C-terminal permuted SH3-like" evidence="7">
    <location>
        <begin position="347"/>
        <end position="413"/>
    </location>
</feature>
<dbReference type="eggNOG" id="COG0845">
    <property type="taxonomic scope" value="Bacteria"/>
</dbReference>
<dbReference type="PANTHER" id="PTHR30469">
    <property type="entry name" value="MULTIDRUG RESISTANCE PROTEIN MDTA"/>
    <property type="match status" value="1"/>
</dbReference>
<gene>
    <name evidence="8" type="ordered locus">Acid345_2552</name>
</gene>
<dbReference type="GO" id="GO:1990281">
    <property type="term" value="C:efflux pump complex"/>
    <property type="evidence" value="ECO:0007669"/>
    <property type="project" value="TreeGrafter"/>
</dbReference>
<dbReference type="AlphaFoldDB" id="Q1INJ7"/>
<dbReference type="Pfam" id="PF25954">
    <property type="entry name" value="Beta-barrel_RND_2"/>
    <property type="match status" value="1"/>
</dbReference>
<feature type="domain" description="CusB-like beta-barrel" evidence="6">
    <location>
        <begin position="269"/>
        <end position="340"/>
    </location>
</feature>
<keyword evidence="3" id="KW-0812">Transmembrane</keyword>
<dbReference type="Gene3D" id="2.40.50.100">
    <property type="match status" value="1"/>
</dbReference>
<keyword evidence="3" id="KW-1133">Transmembrane helix</keyword>
<dbReference type="SUPFAM" id="SSF111369">
    <property type="entry name" value="HlyD-like secretion proteins"/>
    <property type="match status" value="1"/>
</dbReference>
<dbReference type="EnsemblBacteria" id="ABF41553">
    <property type="protein sequence ID" value="ABF41553"/>
    <property type="gene ID" value="Acid345_2552"/>
</dbReference>
<name>Q1INJ7_KORVE</name>
<dbReference type="Pfam" id="PF25876">
    <property type="entry name" value="HH_MFP_RND"/>
    <property type="match status" value="1"/>
</dbReference>
<evidence type="ECO:0000313" key="9">
    <source>
        <dbReference type="Proteomes" id="UP000002432"/>
    </source>
</evidence>
<dbReference type="Gene3D" id="1.10.287.470">
    <property type="entry name" value="Helix hairpin bin"/>
    <property type="match status" value="1"/>
</dbReference>
<evidence type="ECO:0000259" key="4">
    <source>
        <dbReference type="Pfam" id="PF25876"/>
    </source>
</evidence>
<evidence type="ECO:0000259" key="7">
    <source>
        <dbReference type="Pfam" id="PF25989"/>
    </source>
</evidence>
<evidence type="ECO:0000256" key="2">
    <source>
        <dbReference type="SAM" id="MobiDB-lite"/>
    </source>
</evidence>
<evidence type="ECO:0000313" key="8">
    <source>
        <dbReference type="EMBL" id="ABF41553.1"/>
    </source>
</evidence>
<dbReference type="RefSeq" id="WP_011523354.1">
    <property type="nucleotide sequence ID" value="NC_008009.1"/>
</dbReference>
<dbReference type="InterPro" id="IPR006143">
    <property type="entry name" value="RND_pump_MFP"/>
</dbReference>
<dbReference type="InterPro" id="IPR058792">
    <property type="entry name" value="Beta-barrel_RND_2"/>
</dbReference>
<dbReference type="KEGG" id="aba:Acid345_2552"/>
<accession>Q1INJ7</accession>
<feature type="domain" description="Multidrug resistance protein MdtA-like barrel-sandwich hybrid" evidence="5">
    <location>
        <begin position="91"/>
        <end position="236"/>
    </location>
</feature>
<protein>
    <submittedName>
        <fullName evidence="8">Secretion protein HlyD</fullName>
    </submittedName>
</protein>
<dbReference type="NCBIfam" id="TIGR01730">
    <property type="entry name" value="RND_mfp"/>
    <property type="match status" value="2"/>
</dbReference>
<organism evidence="8 9">
    <name type="scientific">Koribacter versatilis (strain Ellin345)</name>
    <dbReference type="NCBI Taxonomy" id="204669"/>
    <lineage>
        <taxon>Bacteria</taxon>
        <taxon>Pseudomonadati</taxon>
        <taxon>Acidobacteriota</taxon>
        <taxon>Terriglobia</taxon>
        <taxon>Terriglobales</taxon>
        <taxon>Candidatus Korobacteraceae</taxon>
        <taxon>Candidatus Korobacter</taxon>
    </lineage>
</organism>
<feature type="transmembrane region" description="Helical" evidence="3">
    <location>
        <begin position="21"/>
        <end position="41"/>
    </location>
</feature>
<feature type="domain" description="Multidrug resistance protein MdtA-like alpha-helical hairpin" evidence="4">
    <location>
        <begin position="137"/>
        <end position="203"/>
    </location>
</feature>
<dbReference type="OrthoDB" id="9810430at2"/>
<evidence type="ECO:0000256" key="1">
    <source>
        <dbReference type="ARBA" id="ARBA00009477"/>
    </source>
</evidence>
<feature type="region of interest" description="Disordered" evidence="2">
    <location>
        <begin position="408"/>
        <end position="451"/>
    </location>
</feature>
<dbReference type="HOGENOM" id="CLU_018816_1_4_0"/>
<dbReference type="Pfam" id="PF25989">
    <property type="entry name" value="YknX_C"/>
    <property type="match status" value="1"/>
</dbReference>
<evidence type="ECO:0000259" key="5">
    <source>
        <dbReference type="Pfam" id="PF25917"/>
    </source>
</evidence>
<dbReference type="PANTHER" id="PTHR30469:SF37">
    <property type="entry name" value="RAGD PROTEIN"/>
    <property type="match status" value="1"/>
</dbReference>
<keyword evidence="3" id="KW-0472">Membrane</keyword>
<sequence>MSNQRLEIEEKHTDAETTHNIRLWIIVAAILLVIVFLVGFVPRHERTKRIGEDAKERQGQPPTVDVTKVRRSDAKSHLSIPGTITAVVEAPIYARASGYISKRNVDFGDHVHAGALLATIDAPDLDQQVDQARATLLQSESVLGQQQAQLKLASVTWDRYKVLVQRGVASKQEGDTQEATYEVAMANVKAAENSVTASRASLDRLLKLQSYEKVTAPFEGIVTARNVDVGTLISTTGAGQGNASGAATGLAQGGEMFRVAQINRLRVFVSIPESYAAFVQTGQNADVTVTSVPNQKFAGKVTRTTNAVDPATRTLLTEVQIDNREGKLLPGMYGTITFESVRTMPPLVIPSDALIYRSQGTMVATVQDNIVHLVPIKVGRDFGSQLEIVEGLNEGDFVAINPSDVARDGAKVTPHELASQNNARPGAAQPPSGQQNNGQGQQGAGKKNSGQ</sequence>
<dbReference type="Gene3D" id="2.40.420.20">
    <property type="match status" value="1"/>
</dbReference>
<dbReference type="Proteomes" id="UP000002432">
    <property type="component" value="Chromosome"/>
</dbReference>
<dbReference type="Gene3D" id="2.40.30.170">
    <property type="match status" value="1"/>
</dbReference>
<comment type="similarity">
    <text evidence="1">Belongs to the membrane fusion protein (MFP) (TC 8.A.1) family.</text>
</comment>
<proteinExistence type="inferred from homology"/>